<dbReference type="Pfam" id="PF03151">
    <property type="entry name" value="TPT"/>
    <property type="match status" value="1"/>
</dbReference>
<dbReference type="InterPro" id="IPR050186">
    <property type="entry name" value="TPT_transporter"/>
</dbReference>
<feature type="transmembrane region" description="Helical" evidence="5">
    <location>
        <begin position="224"/>
        <end position="243"/>
    </location>
</feature>
<feature type="domain" description="Sugar phosphate transporter" evidence="6">
    <location>
        <begin position="64"/>
        <end position="241"/>
    </location>
</feature>
<dbReference type="SUPFAM" id="SSF103481">
    <property type="entry name" value="Multidrug resistance efflux transporter EmrE"/>
    <property type="match status" value="1"/>
</dbReference>
<dbReference type="InterPro" id="IPR004853">
    <property type="entry name" value="Sugar_P_trans_dom"/>
</dbReference>
<evidence type="ECO:0000256" key="4">
    <source>
        <dbReference type="ARBA" id="ARBA00023136"/>
    </source>
</evidence>
<dbReference type="AlphaFoldDB" id="A0A7J7IYQ5"/>
<feature type="transmembrane region" description="Helical" evidence="5">
    <location>
        <begin position="96"/>
        <end position="116"/>
    </location>
</feature>
<keyword evidence="2 5" id="KW-0812">Transmembrane</keyword>
<feature type="transmembrane region" description="Helical" evidence="5">
    <location>
        <begin position="169"/>
        <end position="192"/>
    </location>
</feature>
<comment type="caution">
    <text evidence="7">The sequence shown here is derived from an EMBL/GenBank/DDBJ whole genome shotgun (WGS) entry which is preliminary data.</text>
</comment>
<organism evidence="7 8">
    <name type="scientific">Bugula neritina</name>
    <name type="common">Brown bryozoan</name>
    <name type="synonym">Sertularia neritina</name>
    <dbReference type="NCBI Taxonomy" id="10212"/>
    <lineage>
        <taxon>Eukaryota</taxon>
        <taxon>Metazoa</taxon>
        <taxon>Spiralia</taxon>
        <taxon>Lophotrochozoa</taxon>
        <taxon>Bryozoa</taxon>
        <taxon>Gymnolaemata</taxon>
        <taxon>Cheilostomatida</taxon>
        <taxon>Flustrina</taxon>
        <taxon>Buguloidea</taxon>
        <taxon>Bugulidae</taxon>
        <taxon>Bugula</taxon>
    </lineage>
</organism>
<evidence type="ECO:0000256" key="1">
    <source>
        <dbReference type="ARBA" id="ARBA00004141"/>
    </source>
</evidence>
<evidence type="ECO:0000256" key="2">
    <source>
        <dbReference type="ARBA" id="ARBA00022692"/>
    </source>
</evidence>
<dbReference type="InterPro" id="IPR037185">
    <property type="entry name" value="EmrE-like"/>
</dbReference>
<name>A0A7J7IYQ5_BUGNE</name>
<evidence type="ECO:0000313" key="8">
    <source>
        <dbReference type="Proteomes" id="UP000593567"/>
    </source>
</evidence>
<comment type="subcellular location">
    <subcellularLocation>
        <location evidence="1">Membrane</location>
        <topology evidence="1">Multi-pass membrane protein</topology>
    </subcellularLocation>
</comment>
<evidence type="ECO:0000313" key="7">
    <source>
        <dbReference type="EMBL" id="KAF6019042.1"/>
    </source>
</evidence>
<evidence type="ECO:0000256" key="5">
    <source>
        <dbReference type="SAM" id="Phobius"/>
    </source>
</evidence>
<feature type="transmembrane region" description="Helical" evidence="5">
    <location>
        <begin position="128"/>
        <end position="149"/>
    </location>
</feature>
<dbReference type="OrthoDB" id="6418713at2759"/>
<keyword evidence="3 5" id="KW-1133">Transmembrane helix</keyword>
<feature type="transmembrane region" description="Helical" evidence="5">
    <location>
        <begin position="71"/>
        <end position="90"/>
    </location>
</feature>
<keyword evidence="4 5" id="KW-0472">Membrane</keyword>
<keyword evidence="8" id="KW-1185">Reference proteome</keyword>
<sequence>MAYSSYRQYNDVVALLFYYDFSSCIWKVYHFCVRTYQLVASYRFLLSHSESHHAHVYYCLLKNILNETQTLPVYLSVVPIILGVCIATATETSFDLGGLISALVATMGFSCLNIFTKKSLKETGMHHLRMLHIITKITFLLFVPIWAFVDFRNILGDETVMKSENMTRSVVLLLMAGFSNFAMNVIAFTLIASITPVSYAVANATKRIVIIASSLFFLQNPVTTSNLCGMMVAVLGVLMYNKTKYDQTMARRRESILPNVRSDSNLFRHNLHLSPLHRTHTELDVHNHFTILPSNGQFNNSPNLRHPY</sequence>
<accession>A0A7J7IYQ5</accession>
<dbReference type="GO" id="GO:0016020">
    <property type="term" value="C:membrane"/>
    <property type="evidence" value="ECO:0007669"/>
    <property type="project" value="UniProtKB-SubCell"/>
</dbReference>
<proteinExistence type="predicted"/>
<dbReference type="EMBL" id="VXIV02003257">
    <property type="protein sequence ID" value="KAF6019042.1"/>
    <property type="molecule type" value="Genomic_DNA"/>
</dbReference>
<reference evidence="7" key="1">
    <citation type="submission" date="2020-06" db="EMBL/GenBank/DDBJ databases">
        <title>Draft genome of Bugula neritina, a colonial animal packing powerful symbionts and potential medicines.</title>
        <authorList>
            <person name="Rayko M."/>
        </authorList>
    </citation>
    <scope>NUCLEOTIDE SEQUENCE [LARGE SCALE GENOMIC DNA]</scope>
    <source>
        <strain evidence="7">Kwan_BN1</strain>
    </source>
</reference>
<dbReference type="Proteomes" id="UP000593567">
    <property type="component" value="Unassembled WGS sequence"/>
</dbReference>
<evidence type="ECO:0000256" key="3">
    <source>
        <dbReference type="ARBA" id="ARBA00022989"/>
    </source>
</evidence>
<evidence type="ECO:0000259" key="6">
    <source>
        <dbReference type="Pfam" id="PF03151"/>
    </source>
</evidence>
<protein>
    <submittedName>
        <fullName evidence="7">SLC35E1</fullName>
    </submittedName>
</protein>
<gene>
    <name evidence="7" type="ORF">EB796_022643</name>
</gene>
<dbReference type="PANTHER" id="PTHR11132">
    <property type="entry name" value="SOLUTE CARRIER FAMILY 35"/>
    <property type="match status" value="1"/>
</dbReference>